<organism evidence="1 2">
    <name type="scientific">Pelobates cultripes</name>
    <name type="common">Western spadefoot toad</name>
    <dbReference type="NCBI Taxonomy" id="61616"/>
    <lineage>
        <taxon>Eukaryota</taxon>
        <taxon>Metazoa</taxon>
        <taxon>Chordata</taxon>
        <taxon>Craniata</taxon>
        <taxon>Vertebrata</taxon>
        <taxon>Euteleostomi</taxon>
        <taxon>Amphibia</taxon>
        <taxon>Batrachia</taxon>
        <taxon>Anura</taxon>
        <taxon>Pelobatoidea</taxon>
        <taxon>Pelobatidae</taxon>
        <taxon>Pelobates</taxon>
    </lineage>
</organism>
<gene>
    <name evidence="1" type="ORF">PECUL_23A029315</name>
</gene>
<name>A0AAD1SHI4_PELCU</name>
<feature type="non-terminal residue" evidence="1">
    <location>
        <position position="1"/>
    </location>
</feature>
<dbReference type="AlphaFoldDB" id="A0AAD1SHI4"/>
<evidence type="ECO:0000313" key="2">
    <source>
        <dbReference type="Proteomes" id="UP001295444"/>
    </source>
</evidence>
<proteinExistence type="predicted"/>
<dbReference type="Proteomes" id="UP001295444">
    <property type="component" value="Chromosome 06"/>
</dbReference>
<protein>
    <submittedName>
        <fullName evidence="1">Uncharacterized protein</fullName>
    </submittedName>
</protein>
<reference evidence="1" key="1">
    <citation type="submission" date="2022-03" db="EMBL/GenBank/DDBJ databases">
        <authorList>
            <person name="Alioto T."/>
            <person name="Alioto T."/>
            <person name="Gomez Garrido J."/>
        </authorList>
    </citation>
    <scope>NUCLEOTIDE SEQUENCE</scope>
</reference>
<evidence type="ECO:0000313" key="1">
    <source>
        <dbReference type="EMBL" id="CAH2300699.1"/>
    </source>
</evidence>
<dbReference type="EMBL" id="OW240917">
    <property type="protein sequence ID" value="CAH2300699.1"/>
    <property type="molecule type" value="Genomic_DNA"/>
</dbReference>
<keyword evidence="2" id="KW-1185">Reference proteome</keyword>
<accession>A0AAD1SHI4</accession>
<feature type="non-terminal residue" evidence="1">
    <location>
        <position position="66"/>
    </location>
</feature>
<sequence length="66" mass="7370">QVTKTLREAVVQHRWGLSHTLVATQGQTTCRLTSAADSDPFLCSLWLDRPKNDTSIPGHSWNIPNI</sequence>